<protein>
    <submittedName>
        <fullName evidence="3">Uncharacterized protein</fullName>
    </submittedName>
</protein>
<feature type="compositionally biased region" description="Basic and acidic residues" evidence="2">
    <location>
        <begin position="283"/>
        <end position="297"/>
    </location>
</feature>
<dbReference type="EMBL" id="CAMXCT030002686">
    <property type="protein sequence ID" value="CAL4787163.1"/>
    <property type="molecule type" value="Genomic_DNA"/>
</dbReference>
<reference evidence="3" key="1">
    <citation type="submission" date="2022-10" db="EMBL/GenBank/DDBJ databases">
        <authorList>
            <person name="Chen Y."/>
            <person name="Dougan E. K."/>
            <person name="Chan C."/>
            <person name="Rhodes N."/>
            <person name="Thang M."/>
        </authorList>
    </citation>
    <scope>NUCLEOTIDE SEQUENCE</scope>
</reference>
<feature type="compositionally biased region" description="Basic residues" evidence="2">
    <location>
        <begin position="84"/>
        <end position="96"/>
    </location>
</feature>
<dbReference type="EMBL" id="CAMXCT010002686">
    <property type="protein sequence ID" value="CAI3999851.1"/>
    <property type="molecule type" value="Genomic_DNA"/>
</dbReference>
<proteinExistence type="predicted"/>
<accession>A0A9P1D0V2</accession>
<feature type="region of interest" description="Disordered" evidence="2">
    <location>
        <begin position="1"/>
        <end position="182"/>
    </location>
</feature>
<gene>
    <name evidence="3" type="ORF">C1SCF055_LOCUS26017</name>
</gene>
<feature type="coiled-coil region" evidence="1">
    <location>
        <begin position="319"/>
        <end position="398"/>
    </location>
</feature>
<evidence type="ECO:0000313" key="4">
    <source>
        <dbReference type="EMBL" id="CAL1153226.1"/>
    </source>
</evidence>
<keyword evidence="5" id="KW-1185">Reference proteome</keyword>
<feature type="compositionally biased region" description="Basic and acidic residues" evidence="2">
    <location>
        <begin position="9"/>
        <end position="27"/>
    </location>
</feature>
<comment type="caution">
    <text evidence="3">The sequence shown here is derived from an EMBL/GenBank/DDBJ whole genome shotgun (WGS) entry which is preliminary data.</text>
</comment>
<sequence length="529" mass="59546">MVPINEEGDAPKEPHQGDAKIQIHVESVETVETVEPDETNAAPRASVLSPSAPRASLSGHSGHAARSRASRNRLSEMHSVAMKSSRHVLEHRKRKGSIGAESEPNQPIEPEDKQVAHEPEDKQVAHGPEDKQVAHEPEDKQVAHEPEDKQVAHEPEDKQVAHEPEDKQVAHEPEDKQVSAVLSQVEAAKSSLVTAQEELQHLAEMAADVARSEQIAALTEELAEQSARLKLQESEMGQMTEASEVALALQERLSLEEDAHLSSLRQLEEERSVQEETLSWAGRLEEEHHERSREADIEQQRLKAEIAELIVHKEQGLAYQQSEQRAQELESLQQDVAAKVQDRQRWEERCQQAEAHGAAAEAKHLQAKEGRAKMEEEMAILRQELVAQEELLRQESTENHARLAEEEQRNVTLTRTEEECRSIFENLEVKLERHGSLTGGKLEEMDGDALGSDEAAFEERVHEEMKSLRRTETDLRRAIAAHRYVVRHMINDKPLLPSPVAARTKALADDEKEEKTVKLSSPPRDLDNR</sequence>
<reference evidence="4" key="2">
    <citation type="submission" date="2024-04" db="EMBL/GenBank/DDBJ databases">
        <authorList>
            <person name="Chen Y."/>
            <person name="Shah S."/>
            <person name="Dougan E. K."/>
            <person name="Thang M."/>
            <person name="Chan C."/>
        </authorList>
    </citation>
    <scope>NUCLEOTIDE SEQUENCE [LARGE SCALE GENOMIC DNA]</scope>
</reference>
<evidence type="ECO:0000256" key="1">
    <source>
        <dbReference type="SAM" id="Coils"/>
    </source>
</evidence>
<keyword evidence="1" id="KW-0175">Coiled coil</keyword>
<dbReference type="Proteomes" id="UP001152797">
    <property type="component" value="Unassembled WGS sequence"/>
</dbReference>
<organism evidence="3">
    <name type="scientific">Cladocopium goreaui</name>
    <dbReference type="NCBI Taxonomy" id="2562237"/>
    <lineage>
        <taxon>Eukaryota</taxon>
        <taxon>Sar</taxon>
        <taxon>Alveolata</taxon>
        <taxon>Dinophyceae</taxon>
        <taxon>Suessiales</taxon>
        <taxon>Symbiodiniaceae</taxon>
        <taxon>Cladocopium</taxon>
    </lineage>
</organism>
<feature type="compositionally biased region" description="Basic and acidic residues" evidence="2">
    <location>
        <begin position="265"/>
        <end position="274"/>
    </location>
</feature>
<feature type="compositionally biased region" description="Basic and acidic residues" evidence="2">
    <location>
        <begin position="110"/>
        <end position="177"/>
    </location>
</feature>
<feature type="region of interest" description="Disordered" evidence="2">
    <location>
        <begin position="495"/>
        <end position="529"/>
    </location>
</feature>
<feature type="coiled-coil region" evidence="1">
    <location>
        <begin position="185"/>
        <end position="235"/>
    </location>
</feature>
<dbReference type="AlphaFoldDB" id="A0A9P1D0V2"/>
<evidence type="ECO:0000313" key="3">
    <source>
        <dbReference type="EMBL" id="CAI3999851.1"/>
    </source>
</evidence>
<evidence type="ECO:0000313" key="5">
    <source>
        <dbReference type="Proteomes" id="UP001152797"/>
    </source>
</evidence>
<feature type="compositionally biased region" description="Basic and acidic residues" evidence="2">
    <location>
        <begin position="506"/>
        <end position="517"/>
    </location>
</feature>
<feature type="region of interest" description="Disordered" evidence="2">
    <location>
        <begin position="265"/>
        <end position="297"/>
    </location>
</feature>
<evidence type="ECO:0000256" key="2">
    <source>
        <dbReference type="SAM" id="MobiDB-lite"/>
    </source>
</evidence>
<dbReference type="EMBL" id="CAMXCT020002686">
    <property type="protein sequence ID" value="CAL1153226.1"/>
    <property type="molecule type" value="Genomic_DNA"/>
</dbReference>
<name>A0A9P1D0V2_9DINO</name>